<proteinExistence type="predicted"/>
<keyword evidence="3" id="KW-1185">Reference proteome</keyword>
<protein>
    <submittedName>
        <fullName evidence="2">Uncharacterized protein</fullName>
    </submittedName>
</protein>
<keyword evidence="1" id="KW-0732">Signal</keyword>
<reference evidence="2 3" key="1">
    <citation type="submission" date="2023-09" db="EMBL/GenBank/DDBJ databases">
        <title>Whole genome shotgun sequencing (WGS) of Bosea sp. ZW T0_25, isolated from stored onions (Allium cepa).</title>
        <authorList>
            <person name="Stoll D.A."/>
            <person name="Huch M."/>
        </authorList>
    </citation>
    <scope>NUCLEOTIDE SEQUENCE [LARGE SCALE GENOMIC DNA]</scope>
    <source>
        <strain evidence="2 3">ZW T0_25</strain>
    </source>
</reference>
<feature type="chain" id="PRO_5046825781" evidence="1">
    <location>
        <begin position="21"/>
        <end position="120"/>
    </location>
</feature>
<accession>A0ABU3S7T6</accession>
<gene>
    <name evidence="2" type="ORF">RKE40_11110</name>
</gene>
<sequence length="120" mass="13081">MSTYLTALLLVPASASLAEAACRIRGYGFHVEQNDRATYEATMDSNGCRHVYGVSGFLTIQKTVIMIRPANGTLSQTGEFSFLYKPKSGFSGKDTYVIYVCGTSRRGTGCSRLTYNAIVQ</sequence>
<dbReference type="RefSeq" id="WP_316018306.1">
    <property type="nucleotide sequence ID" value="NZ_JAWDID010000013.1"/>
</dbReference>
<evidence type="ECO:0000313" key="2">
    <source>
        <dbReference type="EMBL" id="MDU0340437.1"/>
    </source>
</evidence>
<evidence type="ECO:0000256" key="1">
    <source>
        <dbReference type="SAM" id="SignalP"/>
    </source>
</evidence>
<feature type="signal peptide" evidence="1">
    <location>
        <begin position="1"/>
        <end position="20"/>
    </location>
</feature>
<dbReference type="Gene3D" id="2.60.40.3440">
    <property type="match status" value="1"/>
</dbReference>
<organism evidence="2 3">
    <name type="scientific">Bosea rubneri</name>
    <dbReference type="NCBI Taxonomy" id="3075434"/>
    <lineage>
        <taxon>Bacteria</taxon>
        <taxon>Pseudomonadati</taxon>
        <taxon>Pseudomonadota</taxon>
        <taxon>Alphaproteobacteria</taxon>
        <taxon>Hyphomicrobiales</taxon>
        <taxon>Boseaceae</taxon>
        <taxon>Bosea</taxon>
    </lineage>
</organism>
<comment type="caution">
    <text evidence="2">The sequence shown here is derived from an EMBL/GenBank/DDBJ whole genome shotgun (WGS) entry which is preliminary data.</text>
</comment>
<dbReference type="EMBL" id="JAWDID010000013">
    <property type="protein sequence ID" value="MDU0340437.1"/>
    <property type="molecule type" value="Genomic_DNA"/>
</dbReference>
<evidence type="ECO:0000313" key="3">
    <source>
        <dbReference type="Proteomes" id="UP001254257"/>
    </source>
</evidence>
<dbReference type="Proteomes" id="UP001254257">
    <property type="component" value="Unassembled WGS sequence"/>
</dbReference>
<name>A0ABU3S7T6_9HYPH</name>